<keyword evidence="3" id="KW-1185">Reference proteome</keyword>
<feature type="region of interest" description="Disordered" evidence="1">
    <location>
        <begin position="278"/>
        <end position="370"/>
    </location>
</feature>
<feature type="compositionally biased region" description="Polar residues" evidence="1">
    <location>
        <begin position="165"/>
        <end position="202"/>
    </location>
</feature>
<dbReference type="HOGENOM" id="CLU_748133_0_0_1"/>
<feature type="compositionally biased region" description="Gly residues" evidence="1">
    <location>
        <begin position="51"/>
        <end position="61"/>
    </location>
</feature>
<protein>
    <submittedName>
        <fullName evidence="2">Uncharacterized protein</fullName>
    </submittedName>
</protein>
<dbReference type="Proteomes" id="UP000053593">
    <property type="component" value="Unassembled WGS sequence"/>
</dbReference>
<evidence type="ECO:0000313" key="2">
    <source>
        <dbReference type="EMBL" id="KIK50590.1"/>
    </source>
</evidence>
<dbReference type="AlphaFoldDB" id="A0A0D0AK79"/>
<sequence>MYPNAGSAPVQSVPTDVNAERHGHGDEASGSRRPRFGSPDGEYSYHDGRGGPRGVFRGGSRGRWYEGRGKRDGRDHFRDRDRDRAKRSRSRSPPSRYGARREIKPYSPPRRPMAAVRESLDTGGESQPSAGDAEIDEFGRTRPPSDNSKDAAFDSQKKEAHQKHSVPNPTSQPLQPQQPAIAKQPSTSSGSNLEQPNNTSPGLEQFNVASFDFTSPASWEELGKMWSVSYGSVPTTEQLMQFVMLAGTSMDPSQMWSSQNSWDQSGQWDNLNSNSYMDSQGMSVGGDGQKSGMGMGNNGSGNYYQDQSSNNGDGNWRTGTDPRINRGSIPAQNTTGTSSSQSSGEKRVGGGMRKVGDKWMFVRDGDTGVS</sequence>
<feature type="compositionally biased region" description="Gly residues" evidence="1">
    <location>
        <begin position="283"/>
        <end position="299"/>
    </location>
</feature>
<proteinExistence type="predicted"/>
<feature type="compositionally biased region" description="Basic and acidic residues" evidence="1">
    <location>
        <begin position="63"/>
        <end position="84"/>
    </location>
</feature>
<evidence type="ECO:0000313" key="3">
    <source>
        <dbReference type="Proteomes" id="UP000053593"/>
    </source>
</evidence>
<feature type="compositionally biased region" description="Basic and acidic residues" evidence="1">
    <location>
        <begin position="18"/>
        <end position="30"/>
    </location>
</feature>
<feature type="compositionally biased region" description="Low complexity" evidence="1">
    <location>
        <begin position="334"/>
        <end position="343"/>
    </location>
</feature>
<feature type="compositionally biased region" description="Basic and acidic residues" evidence="1">
    <location>
        <begin position="344"/>
        <end position="370"/>
    </location>
</feature>
<dbReference type="EMBL" id="KN834894">
    <property type="protein sequence ID" value="KIK50590.1"/>
    <property type="molecule type" value="Genomic_DNA"/>
</dbReference>
<reference evidence="2 3" key="1">
    <citation type="submission" date="2014-04" db="EMBL/GenBank/DDBJ databases">
        <title>Evolutionary Origins and Diversification of the Mycorrhizal Mutualists.</title>
        <authorList>
            <consortium name="DOE Joint Genome Institute"/>
            <consortium name="Mycorrhizal Genomics Consortium"/>
            <person name="Kohler A."/>
            <person name="Kuo A."/>
            <person name="Nagy L.G."/>
            <person name="Floudas D."/>
            <person name="Copeland A."/>
            <person name="Barry K.W."/>
            <person name="Cichocki N."/>
            <person name="Veneault-Fourrey C."/>
            <person name="LaButti K."/>
            <person name="Lindquist E.A."/>
            <person name="Lipzen A."/>
            <person name="Lundell T."/>
            <person name="Morin E."/>
            <person name="Murat C."/>
            <person name="Riley R."/>
            <person name="Ohm R."/>
            <person name="Sun H."/>
            <person name="Tunlid A."/>
            <person name="Henrissat B."/>
            <person name="Grigoriev I.V."/>
            <person name="Hibbett D.S."/>
            <person name="Martin F."/>
        </authorList>
    </citation>
    <scope>NUCLEOTIDE SEQUENCE [LARGE SCALE GENOMIC DNA]</scope>
    <source>
        <strain evidence="2 3">FD-317 M1</strain>
    </source>
</reference>
<dbReference type="OrthoDB" id="3069854at2759"/>
<accession>A0A0D0AK79</accession>
<feature type="region of interest" description="Disordered" evidence="1">
    <location>
        <begin position="1"/>
        <end position="204"/>
    </location>
</feature>
<evidence type="ECO:0000256" key="1">
    <source>
        <dbReference type="SAM" id="MobiDB-lite"/>
    </source>
</evidence>
<feature type="compositionally biased region" description="Polar residues" evidence="1">
    <location>
        <begin position="303"/>
        <end position="313"/>
    </location>
</feature>
<gene>
    <name evidence="2" type="ORF">GYMLUDRAFT_438860</name>
</gene>
<name>A0A0D0AK79_9AGAR</name>
<feature type="compositionally biased region" description="Basic and acidic residues" evidence="1">
    <location>
        <begin position="147"/>
        <end position="159"/>
    </location>
</feature>
<organism evidence="2 3">
    <name type="scientific">Collybiopsis luxurians FD-317 M1</name>
    <dbReference type="NCBI Taxonomy" id="944289"/>
    <lineage>
        <taxon>Eukaryota</taxon>
        <taxon>Fungi</taxon>
        <taxon>Dikarya</taxon>
        <taxon>Basidiomycota</taxon>
        <taxon>Agaricomycotina</taxon>
        <taxon>Agaricomycetes</taxon>
        <taxon>Agaricomycetidae</taxon>
        <taxon>Agaricales</taxon>
        <taxon>Marasmiineae</taxon>
        <taxon>Omphalotaceae</taxon>
        <taxon>Collybiopsis</taxon>
        <taxon>Collybiopsis luxurians</taxon>
    </lineage>
</organism>